<feature type="disulfide bond" evidence="44">
    <location>
        <begin position="73"/>
        <end position="117"/>
    </location>
</feature>
<evidence type="ECO:0000256" key="47">
    <source>
        <dbReference type="SAM" id="MobiDB-lite"/>
    </source>
</evidence>
<keyword evidence="23" id="KW-0053">Apoptosis</keyword>
<keyword evidence="32 45" id="KW-1133">Transmembrane helix</keyword>
<feature type="domain" description="E1" evidence="49">
    <location>
        <begin position="28"/>
        <end position="189"/>
    </location>
</feature>
<comment type="function">
    <text evidence="45">Functions as a cell surface receptor and performs physiological functions on the surface of neurons relevant to neurite growth, neuronal adhesion and axonogenesis.</text>
</comment>
<keyword evidence="13 45" id="KW-1003">Cell membrane</keyword>
<keyword evidence="22 45" id="KW-0812">Transmembrane</keyword>
<feature type="chain" id="PRO_5023877803" description="Amyloid-beta A4 protein" evidence="48">
    <location>
        <begin position="18"/>
        <end position="694"/>
    </location>
</feature>
<evidence type="ECO:0000256" key="7">
    <source>
        <dbReference type="ARBA" id="ARBA00004541"/>
    </source>
</evidence>
<evidence type="ECO:0000256" key="34">
    <source>
        <dbReference type="ARBA" id="ARBA00023008"/>
    </source>
</evidence>
<dbReference type="GeneTree" id="ENSGT00530000063252"/>
<dbReference type="Gene3D" id="3.30.1490.140">
    <property type="entry name" value="Amyloidogenic glycoprotein, copper-binding domain"/>
    <property type="match status" value="1"/>
</dbReference>
<evidence type="ECO:0000256" key="46">
    <source>
        <dbReference type="SAM" id="Coils"/>
    </source>
</evidence>
<dbReference type="FunFam" id="3.30.1490.140:FF:000001">
    <property type="entry name" value="Amyloid beta (A4) protein b"/>
    <property type="match status" value="1"/>
</dbReference>
<dbReference type="Ensembl" id="ENSOCUT00000041677.1">
    <property type="protein sequence ID" value="ENSOCUP00000034557.1"/>
    <property type="gene ID" value="ENSOCUG00000010587.4"/>
</dbReference>
<dbReference type="InterPro" id="IPR019543">
    <property type="entry name" value="APP_amyloid_C"/>
</dbReference>
<reference evidence="51" key="3">
    <citation type="submission" date="2025-09" db="UniProtKB">
        <authorList>
            <consortium name="Ensembl"/>
        </authorList>
    </citation>
    <scope>IDENTIFICATION</scope>
    <source>
        <strain evidence="51">Thorbecke</strain>
    </source>
</reference>
<dbReference type="GO" id="GO:0006915">
    <property type="term" value="P:apoptotic process"/>
    <property type="evidence" value="ECO:0007669"/>
    <property type="project" value="UniProtKB-KW"/>
</dbReference>
<dbReference type="GO" id="GO:0006897">
    <property type="term" value="P:endocytosis"/>
    <property type="evidence" value="ECO:0007669"/>
    <property type="project" value="UniProtKB-KW"/>
</dbReference>
<dbReference type="GO" id="GO:0005102">
    <property type="term" value="F:signaling receptor binding"/>
    <property type="evidence" value="ECO:0007669"/>
    <property type="project" value="TreeGrafter"/>
</dbReference>
<proteinExistence type="inferred from homology"/>
<evidence type="ECO:0000256" key="12">
    <source>
        <dbReference type="ARBA" id="ARBA00009449"/>
    </source>
</evidence>
<feature type="coiled-coil region" evidence="46">
    <location>
        <begin position="323"/>
        <end position="383"/>
    </location>
</feature>
<keyword evidence="27" id="KW-0256">Endoplasmic reticulum</keyword>
<dbReference type="SUPFAM" id="SSF89811">
    <property type="entry name" value="Amyloid beta a4 protein copper binding domain (domain 2)"/>
    <property type="match status" value="1"/>
</dbReference>
<dbReference type="FunFam" id="3.90.570.10:FF:000001">
    <property type="entry name" value="Amyloid beta A4 protein"/>
    <property type="match status" value="1"/>
</dbReference>
<dbReference type="GO" id="GO:0043204">
    <property type="term" value="C:perikaryon"/>
    <property type="evidence" value="ECO:0007669"/>
    <property type="project" value="UniProtKB-SubCell"/>
</dbReference>
<evidence type="ECO:0000256" key="39">
    <source>
        <dbReference type="ARBA" id="ARBA00023176"/>
    </source>
</evidence>
<dbReference type="PROSITE" id="PS00319">
    <property type="entry name" value="APP_CUBD"/>
    <property type="match status" value="1"/>
</dbReference>
<dbReference type="GO" id="GO:0046914">
    <property type="term" value="F:transition metal ion binding"/>
    <property type="evidence" value="ECO:0007669"/>
    <property type="project" value="InterPro"/>
</dbReference>
<dbReference type="Gene3D" id="4.10.230.10">
    <property type="entry name" value="Amyloidogenic glycoprotein, amyloid-beta peptide"/>
    <property type="match status" value="1"/>
</dbReference>
<dbReference type="CTD" id="351"/>
<evidence type="ECO:0000256" key="24">
    <source>
        <dbReference type="ARBA" id="ARBA00022723"/>
    </source>
</evidence>
<keyword evidence="28" id="KW-0862">Zinc</keyword>
<dbReference type="GO" id="GO:0030426">
    <property type="term" value="C:growth cone"/>
    <property type="evidence" value="ECO:0007669"/>
    <property type="project" value="UniProtKB-SubCell"/>
</dbReference>
<dbReference type="GO" id="GO:0005794">
    <property type="term" value="C:Golgi apparatus"/>
    <property type="evidence" value="ECO:0007669"/>
    <property type="project" value="UniProtKB-SubCell"/>
</dbReference>
<feature type="region of interest" description="CuBD subdomain" evidence="44">
    <location>
        <begin position="131"/>
        <end position="189"/>
    </location>
</feature>
<dbReference type="InterPro" id="IPR024329">
    <property type="entry name" value="Amyloid_glyco_E2_domain"/>
</dbReference>
<feature type="compositionally biased region" description="Low complexity" evidence="47">
    <location>
        <begin position="268"/>
        <end position="280"/>
    </location>
</feature>
<feature type="disulfide bond" evidence="44">
    <location>
        <begin position="133"/>
        <end position="187"/>
    </location>
</feature>
<dbReference type="RefSeq" id="XP_008265051.1">
    <property type="nucleotide sequence ID" value="XM_008266829.4"/>
</dbReference>
<dbReference type="PANTHER" id="PTHR23103">
    <property type="entry name" value="ALZHEIMER'S DISEASE BETA-AMYLOID RELATED"/>
    <property type="match status" value="1"/>
</dbReference>
<dbReference type="Gene3D" id="1.20.120.770">
    <property type="entry name" value="Amyloid precursor protein, E2 domain"/>
    <property type="match status" value="1"/>
</dbReference>
<feature type="compositionally biased region" description="Acidic residues" evidence="47">
    <location>
        <begin position="195"/>
        <end position="207"/>
    </location>
</feature>
<evidence type="ECO:0000256" key="6">
    <source>
        <dbReference type="ARBA" id="ARBA00004484"/>
    </source>
</evidence>
<evidence type="ECO:0000256" key="19">
    <source>
        <dbReference type="ARBA" id="ARBA00022641"/>
    </source>
</evidence>
<dbReference type="InterPro" id="IPR037071">
    <property type="entry name" value="Amyloid_glyco_Abeta_sf"/>
</dbReference>
<evidence type="ECO:0000256" key="8">
    <source>
        <dbReference type="ARBA" id="ARBA00004555"/>
    </source>
</evidence>
<dbReference type="PROSITE" id="PS00320">
    <property type="entry name" value="APP_INTRA"/>
    <property type="match status" value="1"/>
</dbReference>
<evidence type="ECO:0000256" key="5">
    <source>
        <dbReference type="ARBA" id="ARBA00004412"/>
    </source>
</evidence>
<dbReference type="Proteomes" id="UP000001811">
    <property type="component" value="Chromosome 14"/>
</dbReference>
<dbReference type="GO" id="GO:0010604">
    <property type="term" value="P:positive regulation of macromolecule metabolic process"/>
    <property type="evidence" value="ECO:0007669"/>
    <property type="project" value="UniProtKB-ARBA"/>
</dbReference>
<evidence type="ECO:0000256" key="32">
    <source>
        <dbReference type="ARBA" id="ARBA00022989"/>
    </source>
</evidence>
<dbReference type="GO" id="GO:0005634">
    <property type="term" value="C:nucleus"/>
    <property type="evidence" value="ECO:0007669"/>
    <property type="project" value="UniProtKB-SubCell"/>
</dbReference>
<dbReference type="SMART" id="SM00006">
    <property type="entry name" value="A4_EXTRA"/>
    <property type="match status" value="1"/>
</dbReference>
<evidence type="ECO:0000256" key="29">
    <source>
        <dbReference type="ARBA" id="ARBA00022843"/>
    </source>
</evidence>
<dbReference type="Gene3D" id="2.30.29.30">
    <property type="entry name" value="Pleckstrin-homology domain (PH domain)/Phosphotyrosine-binding domain (PTB)"/>
    <property type="match status" value="1"/>
</dbReference>
<dbReference type="SUPFAM" id="SSF109843">
    <property type="entry name" value="CAPPD, an extracellular domain of amyloid beta A4 protein"/>
    <property type="match status" value="1"/>
</dbReference>
<evidence type="ECO:0000259" key="49">
    <source>
        <dbReference type="PROSITE" id="PS51869"/>
    </source>
</evidence>
<evidence type="ECO:0000256" key="38">
    <source>
        <dbReference type="ARBA" id="ARBA00023157"/>
    </source>
</evidence>
<keyword evidence="18" id="KW-0254">Endocytosis</keyword>
<evidence type="ECO:0000256" key="30">
    <source>
        <dbReference type="ARBA" id="ARBA00022889"/>
    </source>
</evidence>
<keyword evidence="33" id="KW-0408">Iron</keyword>
<dbReference type="GO" id="GO:0005769">
    <property type="term" value="C:early endosome"/>
    <property type="evidence" value="ECO:0007669"/>
    <property type="project" value="UniProtKB-SubCell"/>
</dbReference>
<comment type="subcellular location">
    <subcellularLocation>
        <location evidence="4 45">Cell membrane</location>
        <topology evidence="4 45">Single-pass type I membrane protein</topology>
    </subcellularLocation>
    <subcellularLocation>
        <location evidence="11">Cell projection</location>
        <location evidence="11">Growth cone</location>
    </subcellularLocation>
    <subcellularLocation>
        <location evidence="3">Cell surface</location>
    </subcellularLocation>
    <subcellularLocation>
        <location evidence="7">Cytoplasmic vesicle</location>
    </subcellularLocation>
    <subcellularLocation>
        <location evidence="5">Early endosome</location>
    </subcellularLocation>
    <subcellularLocation>
        <location evidence="2">Endoplasmic reticulum</location>
    </subcellularLocation>
    <subcellularLocation>
        <location evidence="8">Golgi apparatus</location>
    </subcellularLocation>
    <subcellularLocation>
        <location evidence="9">Membrane</location>
        <location evidence="9">Clathrin-coated pit</location>
    </subcellularLocation>
    <subcellularLocation>
        <location evidence="1">Nucleus</location>
    </subcellularLocation>
    <subcellularLocation>
        <location evidence="6">Perikaryon</location>
    </subcellularLocation>
    <subcellularLocation>
        <location evidence="10">Secreted</location>
    </subcellularLocation>
</comment>
<evidence type="ECO:0000256" key="23">
    <source>
        <dbReference type="ARBA" id="ARBA00022703"/>
    </source>
</evidence>
<dbReference type="GO" id="GO:0051246">
    <property type="term" value="P:regulation of protein metabolic process"/>
    <property type="evidence" value="ECO:0007669"/>
    <property type="project" value="UniProtKB-ARBA"/>
</dbReference>
<keyword evidence="29" id="KW-0832">Ubl conjugation</keyword>
<evidence type="ECO:0000256" key="14">
    <source>
        <dbReference type="ARBA" id="ARBA00022490"/>
    </source>
</evidence>
<keyword evidence="20" id="KW-0358">Heparin-binding</keyword>
<keyword evidence="41" id="KW-0539">Nucleus</keyword>
<dbReference type="SUPFAM" id="SSF56491">
    <property type="entry name" value="A heparin-binding domain"/>
    <property type="match status" value="1"/>
</dbReference>
<dbReference type="GO" id="GO:0004867">
    <property type="term" value="F:serine-type endopeptidase inhibitor activity"/>
    <property type="evidence" value="ECO:0007669"/>
    <property type="project" value="UniProtKB-KW"/>
</dbReference>
<dbReference type="GO" id="GO:0007409">
    <property type="term" value="P:axonogenesis"/>
    <property type="evidence" value="ECO:0007669"/>
    <property type="project" value="TreeGrafter"/>
</dbReference>
<dbReference type="GO" id="GO:0030546">
    <property type="term" value="F:signaling receptor activator activity"/>
    <property type="evidence" value="ECO:0007669"/>
    <property type="project" value="TreeGrafter"/>
</dbReference>
<dbReference type="EMBL" id="AAGW02017491">
    <property type="status" value="NOT_ANNOTATED_CDS"/>
    <property type="molecule type" value="Genomic_DNA"/>
</dbReference>
<dbReference type="GO" id="GO:0009986">
    <property type="term" value="C:cell surface"/>
    <property type="evidence" value="ECO:0007669"/>
    <property type="project" value="UniProtKB-SubCell"/>
</dbReference>
<evidence type="ECO:0000256" key="22">
    <source>
        <dbReference type="ARBA" id="ARBA00022692"/>
    </source>
</evidence>
<dbReference type="InterPro" id="IPR008154">
    <property type="entry name" value="Amyloid_glyco_extra"/>
</dbReference>
<evidence type="ECO:0000256" key="15">
    <source>
        <dbReference type="ARBA" id="ARBA00022499"/>
    </source>
</evidence>
<dbReference type="EMBL" id="AAGW02017488">
    <property type="status" value="NOT_ANNOTATED_CDS"/>
    <property type="molecule type" value="Genomic_DNA"/>
</dbReference>
<evidence type="ECO:0000256" key="13">
    <source>
        <dbReference type="ARBA" id="ARBA00022475"/>
    </source>
</evidence>
<gene>
    <name evidence="51" type="primary">APP</name>
</gene>
<evidence type="ECO:0000256" key="43">
    <source>
        <dbReference type="ARBA" id="ARBA00023329"/>
    </source>
</evidence>
<dbReference type="Bgee" id="ENSOCUG00000010587">
    <property type="expression patterns" value="Expressed in prefrontal cortex and 14 other cell types or tissues"/>
</dbReference>
<evidence type="ECO:0000256" key="42">
    <source>
        <dbReference type="ARBA" id="ARBA00023273"/>
    </source>
</evidence>
<keyword evidence="36 45" id="KW-0034">Amyloid</keyword>
<keyword evidence="34" id="KW-0186">Copper</keyword>
<keyword evidence="24" id="KW-0479">Metal-binding</keyword>
<dbReference type="EMBL" id="AAGW02017492">
    <property type="status" value="NOT_ANNOTATED_CDS"/>
    <property type="molecule type" value="Genomic_DNA"/>
</dbReference>
<feature type="signal peptide" evidence="48">
    <location>
        <begin position="1"/>
        <end position="17"/>
    </location>
</feature>
<sequence>MLPGLALLLLAAWTARALEVPTDGNAGLLAEPQIAMYCGKLNMHMNVQSGKWEPDPSGTKTCIGTKEGILQYCQEVYPELQITNVVEANQPVSIQNWCRRSRKQCKTHGHIVIPYRCLVGEFVSDALLVPDKCKFLHQERMDVCETHLHWHTVAKETCSEKSTNLHDYGMLLPCGIDKFRGVEFVCCPLAEESDNVDSADAEEDDSDVWWGGADTDYADGSEDKVVEVAEEEEVADVEEEEANDDEDVEDDDEVEEEAEEPYEEATERTTSIATTTTTTESVEEVVRVPTTAASTPDAVDKYLETPGDENEHAHFQKAKERLEAKHRERMSQVMREWEEAERQAKNLPKADKKAVIQHFQEKVESLEQEAANERQQLVETHMARVEAMLNDRRRLALENYITALQAVPPRPRHVFNMLKRYVRAEQKDRQHTLKHFEHVRMVDPKKAAQIRSQVMTHLRVIYERMNQSLSLLYNVPAVADEIQDEVDELLQKEQNYSDDVLANMISEPRISYGNDALMPSLTETKTTVELLPVNGEFSLDDLQPWHPFGVDSVPANTENEVEPVDARPAADRGLTTRPGSGLTNIKTEEISEVKMDAEFRHDSGYEVHHQKLVFFAEDVGSNKGAIIGLMVGGVVIATVIVITLVMLKKKQYTSIHHGVVEVDAAVTPEERHLSKMQQNGYENPTYKFFEQMQN</sequence>
<keyword evidence="37 45" id="KW-0472">Membrane</keyword>
<comment type="caution">
    <text evidence="44">Lacks conserved residue(s) required for the propagation of feature annotation.</text>
</comment>
<evidence type="ECO:0000256" key="36">
    <source>
        <dbReference type="ARBA" id="ARBA00023087"/>
    </source>
</evidence>
<dbReference type="InterPro" id="IPR019745">
    <property type="entry name" value="Amyloid_glyco_intracell_CS"/>
</dbReference>
<dbReference type="EMBL" id="AAGW02017485">
    <property type="status" value="NOT_ANNOTATED_CDS"/>
    <property type="molecule type" value="Genomic_DNA"/>
</dbReference>
<dbReference type="EMBL" id="AAGW02017486">
    <property type="status" value="NOT_ANNOTATED_CDS"/>
    <property type="molecule type" value="Genomic_DNA"/>
</dbReference>
<keyword evidence="15" id="KW-1017">Isopeptide bond</keyword>
<accession>A0A5F9CLH6</accession>
<feature type="transmembrane region" description="Helical" evidence="45">
    <location>
        <begin position="625"/>
        <end position="647"/>
    </location>
</feature>
<evidence type="ECO:0000256" key="18">
    <source>
        <dbReference type="ARBA" id="ARBA00022583"/>
    </source>
</evidence>
<dbReference type="EMBL" id="AAGW02017490">
    <property type="status" value="NOT_ANNOTATED_CDS"/>
    <property type="molecule type" value="Genomic_DNA"/>
</dbReference>
<dbReference type="InterPro" id="IPR015849">
    <property type="entry name" value="Amyloid_glyco_heparin-bd"/>
</dbReference>
<dbReference type="InterPro" id="IPR036176">
    <property type="entry name" value="E2_sf"/>
</dbReference>
<reference evidence="51" key="2">
    <citation type="submission" date="2025-08" db="UniProtKB">
        <authorList>
            <consortium name="Ensembl"/>
        </authorList>
    </citation>
    <scope>IDENTIFICATION</scope>
    <source>
        <strain evidence="51">Thorbecke</strain>
    </source>
</reference>
<dbReference type="GO" id="GO:0005576">
    <property type="term" value="C:extracellular region"/>
    <property type="evidence" value="ECO:0007669"/>
    <property type="project" value="UniProtKB-SubCell"/>
</dbReference>
<evidence type="ECO:0000256" key="41">
    <source>
        <dbReference type="ARBA" id="ARBA00023242"/>
    </source>
</evidence>
<dbReference type="GeneID" id="100009546"/>
<evidence type="ECO:0000256" key="28">
    <source>
        <dbReference type="ARBA" id="ARBA00022833"/>
    </source>
</evidence>
<dbReference type="GO" id="GO:0099503">
    <property type="term" value="C:secretory vesicle"/>
    <property type="evidence" value="ECO:0007669"/>
    <property type="project" value="UniProtKB-ARBA"/>
</dbReference>
<keyword evidence="46" id="KW-0175">Coiled coil</keyword>
<keyword evidence="30" id="KW-0130">Cell adhesion</keyword>
<dbReference type="InterPro" id="IPR036669">
    <property type="entry name" value="Amyloid_Cu-bd_sf"/>
</dbReference>
<keyword evidence="35" id="KW-0333">Golgi apparatus</keyword>
<evidence type="ECO:0000256" key="31">
    <source>
        <dbReference type="ARBA" id="ARBA00022900"/>
    </source>
</evidence>
<evidence type="ECO:0000256" key="3">
    <source>
        <dbReference type="ARBA" id="ARBA00004241"/>
    </source>
</evidence>
<dbReference type="Gene3D" id="3.90.570.10">
    <property type="entry name" value="Amyloidogenic glycoprotein, heparin-binding domain"/>
    <property type="match status" value="1"/>
</dbReference>
<organism evidence="51 52">
    <name type="scientific">Oryctolagus cuniculus</name>
    <name type="common">Rabbit</name>
    <dbReference type="NCBI Taxonomy" id="9986"/>
    <lineage>
        <taxon>Eukaryota</taxon>
        <taxon>Metazoa</taxon>
        <taxon>Chordata</taxon>
        <taxon>Craniata</taxon>
        <taxon>Vertebrata</taxon>
        <taxon>Euteleostomi</taxon>
        <taxon>Mammalia</taxon>
        <taxon>Eutheria</taxon>
        <taxon>Euarchontoglires</taxon>
        <taxon>Glires</taxon>
        <taxon>Lagomorpha</taxon>
        <taxon>Leporidae</taxon>
        <taxon>Oryctolagus</taxon>
    </lineage>
</organism>
<evidence type="ECO:0000256" key="27">
    <source>
        <dbReference type="ARBA" id="ARBA00022824"/>
    </source>
</evidence>
<dbReference type="GO" id="GO:0007155">
    <property type="term" value="P:cell adhesion"/>
    <property type="evidence" value="ECO:0007669"/>
    <property type="project" value="UniProtKB-KW"/>
</dbReference>
<evidence type="ECO:0000256" key="37">
    <source>
        <dbReference type="ARBA" id="ARBA00023136"/>
    </source>
</evidence>
<feature type="domain" description="E2" evidence="50">
    <location>
        <begin position="298"/>
        <end position="489"/>
    </location>
</feature>
<evidence type="ECO:0000256" key="10">
    <source>
        <dbReference type="ARBA" id="ARBA00004613"/>
    </source>
</evidence>
<dbReference type="GO" id="GO:0007417">
    <property type="term" value="P:central nervous system development"/>
    <property type="evidence" value="ECO:0007669"/>
    <property type="project" value="TreeGrafter"/>
</dbReference>
<keyword evidence="17" id="KW-0597">Phosphoprotein</keyword>
<dbReference type="InterPro" id="IPR008155">
    <property type="entry name" value="Amyloid_glyco"/>
</dbReference>
<dbReference type="InterPro" id="IPR013803">
    <property type="entry name" value="Amyloid_glyco_Abeta"/>
</dbReference>
<keyword evidence="21" id="KW-0646">Protease inhibitor</keyword>
<evidence type="ECO:0000256" key="33">
    <source>
        <dbReference type="ARBA" id="ARBA00023004"/>
    </source>
</evidence>
<keyword evidence="14" id="KW-0963">Cytoplasm</keyword>
<dbReference type="InterPro" id="IPR019744">
    <property type="entry name" value="APP_CUBD_CS"/>
</dbReference>
<dbReference type="GO" id="GO:0008201">
    <property type="term" value="F:heparin binding"/>
    <property type="evidence" value="ECO:0007669"/>
    <property type="project" value="UniProtKB-UniRule"/>
</dbReference>
<evidence type="ECO:0000256" key="16">
    <source>
        <dbReference type="ARBA" id="ARBA00022525"/>
    </source>
</evidence>
<evidence type="ECO:0000256" key="1">
    <source>
        <dbReference type="ARBA" id="ARBA00004123"/>
    </source>
</evidence>
<dbReference type="FunFam" id="1.20.120.770:FF:000001">
    <property type="entry name" value="Amyloid beta A4 protein-like isoform 1"/>
    <property type="match status" value="1"/>
</dbReference>
<name>A0A5F9CLH6_RABIT</name>
<evidence type="ECO:0000256" key="9">
    <source>
        <dbReference type="ARBA" id="ARBA00004600"/>
    </source>
</evidence>
<dbReference type="PRINTS" id="PR00204">
    <property type="entry name" value="BETAAMYLOID"/>
</dbReference>
<dbReference type="EMBL" id="AAGW02017487">
    <property type="status" value="NOT_ANNOTATED_CDS"/>
    <property type="molecule type" value="Genomic_DNA"/>
</dbReference>
<dbReference type="Pfam" id="PF02177">
    <property type="entry name" value="APP_N"/>
    <property type="match status" value="1"/>
</dbReference>
<evidence type="ECO:0000256" key="11">
    <source>
        <dbReference type="ARBA" id="ARBA00004624"/>
    </source>
</evidence>
<dbReference type="Pfam" id="PF10515">
    <property type="entry name" value="APP_amyloid"/>
    <property type="match status" value="1"/>
</dbReference>
<keyword evidence="43" id="KW-0968">Cytoplasmic vesicle</keyword>
<dbReference type="PRINTS" id="PR00203">
    <property type="entry name" value="AMYLOIDA4"/>
</dbReference>
<evidence type="ECO:0000256" key="20">
    <source>
        <dbReference type="ARBA" id="ARBA00022674"/>
    </source>
</evidence>
<evidence type="ECO:0000256" key="25">
    <source>
        <dbReference type="ARBA" id="ARBA00022729"/>
    </source>
</evidence>
<dbReference type="InterPro" id="IPR011993">
    <property type="entry name" value="PH-like_dom_sf"/>
</dbReference>
<keyword evidence="42" id="KW-0966">Cell projection</keyword>
<dbReference type="InterPro" id="IPR011178">
    <property type="entry name" value="Amyloid_glyco_Cu-bd"/>
</dbReference>
<evidence type="ECO:0000256" key="35">
    <source>
        <dbReference type="ARBA" id="ARBA00023034"/>
    </source>
</evidence>
<comment type="similarity">
    <text evidence="12 44 45">Belongs to the APP family.</text>
</comment>
<keyword evidence="25 48" id="KW-0732">Signal</keyword>
<dbReference type="PROSITE" id="PS51870">
    <property type="entry name" value="APP_E2"/>
    <property type="match status" value="1"/>
</dbReference>
<protein>
    <recommendedName>
        <fullName evidence="45">Amyloid-beta A4 protein</fullName>
    </recommendedName>
</protein>
<keyword evidence="39" id="KW-0168">Coated pit</keyword>
<keyword evidence="40" id="KW-0325">Glycoprotein</keyword>
<keyword evidence="26" id="KW-0967">Endosome</keyword>
<evidence type="ECO:0000256" key="45">
    <source>
        <dbReference type="RuleBase" id="RU367156"/>
    </source>
</evidence>
<evidence type="ECO:0000259" key="50">
    <source>
        <dbReference type="PROSITE" id="PS51870"/>
    </source>
</evidence>
<dbReference type="GO" id="GO:0005905">
    <property type="term" value="C:clathrin-coated pit"/>
    <property type="evidence" value="ECO:0007669"/>
    <property type="project" value="UniProtKB-SubCell"/>
</dbReference>
<feature type="disulfide bond" evidence="44">
    <location>
        <begin position="144"/>
        <end position="174"/>
    </location>
</feature>
<evidence type="ECO:0000256" key="40">
    <source>
        <dbReference type="ARBA" id="ARBA00023180"/>
    </source>
</evidence>
<dbReference type="AlphaFoldDB" id="A0A5F9CLH6"/>
<dbReference type="InterPro" id="IPR036454">
    <property type="entry name" value="Amyloid_glyco_heparin-bd_sf"/>
</dbReference>
<dbReference type="GO" id="GO:0005798">
    <property type="term" value="C:Golgi-associated vesicle"/>
    <property type="evidence" value="ECO:0007669"/>
    <property type="project" value="UniProtKB-UniRule"/>
</dbReference>
<dbReference type="PROSITE" id="PS51869">
    <property type="entry name" value="APP_E1"/>
    <property type="match status" value="1"/>
</dbReference>
<dbReference type="EMBL" id="AAGW02017484">
    <property type="status" value="NOT_ANNOTATED_CDS"/>
    <property type="molecule type" value="Genomic_DNA"/>
</dbReference>
<dbReference type="Pfam" id="PF12925">
    <property type="entry name" value="APP_E2"/>
    <property type="match status" value="1"/>
</dbReference>
<evidence type="ECO:0000256" key="26">
    <source>
        <dbReference type="ARBA" id="ARBA00022753"/>
    </source>
</evidence>
<dbReference type="OrthoDB" id="6147836at2759"/>
<evidence type="ECO:0000256" key="2">
    <source>
        <dbReference type="ARBA" id="ARBA00004240"/>
    </source>
</evidence>
<keyword evidence="16" id="KW-0964">Secreted</keyword>
<dbReference type="Pfam" id="PF03494">
    <property type="entry name" value="Beta-APP"/>
    <property type="match status" value="1"/>
</dbReference>
<evidence type="ECO:0000256" key="17">
    <source>
        <dbReference type="ARBA" id="ARBA00022553"/>
    </source>
</evidence>
<keyword evidence="52" id="KW-1185">Reference proteome</keyword>
<dbReference type="FunFam" id="4.10.230.10:FF:000001">
    <property type="entry name" value="Amyloid beta A4 protein"/>
    <property type="match status" value="1"/>
</dbReference>
<evidence type="ECO:0000256" key="44">
    <source>
        <dbReference type="PROSITE-ProRule" id="PRU01217"/>
    </source>
</evidence>
<evidence type="ECO:0000256" key="21">
    <source>
        <dbReference type="ARBA" id="ARBA00022690"/>
    </source>
</evidence>
<keyword evidence="38 44" id="KW-1015">Disulfide bond</keyword>
<feature type="disulfide bond" evidence="44">
    <location>
        <begin position="98"/>
        <end position="105"/>
    </location>
</feature>
<feature type="region of interest" description="Disordered" evidence="47">
    <location>
        <begin position="195"/>
        <end position="281"/>
    </location>
</feature>
<evidence type="ECO:0000256" key="4">
    <source>
        <dbReference type="ARBA" id="ARBA00004251"/>
    </source>
</evidence>
<feature type="region of interest" description="GFLD subdomain" evidence="44">
    <location>
        <begin position="28"/>
        <end position="123"/>
    </location>
</feature>
<dbReference type="Pfam" id="PF12924">
    <property type="entry name" value="APP_Cu_bd"/>
    <property type="match status" value="1"/>
</dbReference>
<dbReference type="GO" id="GO:0045121">
    <property type="term" value="C:membrane raft"/>
    <property type="evidence" value="ECO:0007669"/>
    <property type="project" value="TreeGrafter"/>
</dbReference>
<keyword evidence="19" id="KW-0765">Sulfation</keyword>
<reference evidence="51 52" key="1">
    <citation type="journal article" date="2011" name="Nature">
        <title>A high-resolution map of human evolutionary constraint using 29 mammals.</title>
        <authorList>
            <person name="Lindblad-Toh K."/>
            <person name="Garber M."/>
            <person name="Zuk O."/>
            <person name="Lin M.F."/>
            <person name="Parker B.J."/>
            <person name="Washietl S."/>
            <person name="Kheradpour P."/>
            <person name="Ernst J."/>
            <person name="Jordan G."/>
            <person name="Mauceli E."/>
            <person name="Ward L.D."/>
            <person name="Lowe C.B."/>
            <person name="Holloway A.K."/>
            <person name="Clamp M."/>
            <person name="Gnerre S."/>
            <person name="Alfoldi J."/>
            <person name="Beal K."/>
            <person name="Chang J."/>
            <person name="Clawson H."/>
            <person name="Cuff J."/>
            <person name="Di Palma F."/>
            <person name="Fitzgerald S."/>
            <person name="Flicek P."/>
            <person name="Guttman M."/>
            <person name="Hubisz M.J."/>
            <person name="Jaffe D.B."/>
            <person name="Jungreis I."/>
            <person name="Kent W.J."/>
            <person name="Kostka D."/>
            <person name="Lara M."/>
            <person name="Martins A.L."/>
            <person name="Massingham T."/>
            <person name="Moltke I."/>
            <person name="Raney B.J."/>
            <person name="Rasmussen M.D."/>
            <person name="Robinson J."/>
            <person name="Stark A."/>
            <person name="Vilella A.J."/>
            <person name="Wen J."/>
            <person name="Xie X."/>
            <person name="Zody M.C."/>
            <person name="Baldwin J."/>
            <person name="Bloom T."/>
            <person name="Chin C.W."/>
            <person name="Heiman D."/>
            <person name="Nicol R."/>
            <person name="Nusbaum C."/>
            <person name="Young S."/>
            <person name="Wilkinson J."/>
            <person name="Worley K.C."/>
            <person name="Kovar C.L."/>
            <person name="Muzny D.M."/>
            <person name="Gibbs R.A."/>
            <person name="Cree A."/>
            <person name="Dihn H.H."/>
            <person name="Fowler G."/>
            <person name="Jhangiani S."/>
            <person name="Joshi V."/>
            <person name="Lee S."/>
            <person name="Lewis L.R."/>
            <person name="Nazareth L.V."/>
            <person name="Okwuonu G."/>
            <person name="Santibanez J."/>
            <person name="Warren W.C."/>
            <person name="Mardis E.R."/>
            <person name="Weinstock G.M."/>
            <person name="Wilson R.K."/>
            <person name="Delehaunty K."/>
            <person name="Dooling D."/>
            <person name="Fronik C."/>
            <person name="Fulton L."/>
            <person name="Fulton B."/>
            <person name="Graves T."/>
            <person name="Minx P."/>
            <person name="Sodergren E."/>
            <person name="Birney E."/>
            <person name="Margulies E.H."/>
            <person name="Herrero J."/>
            <person name="Green E.D."/>
            <person name="Haussler D."/>
            <person name="Siepel A."/>
            <person name="Goldman N."/>
            <person name="Pollard K.S."/>
            <person name="Pedersen J.S."/>
            <person name="Lander E.S."/>
            <person name="Kellis M."/>
        </authorList>
    </citation>
    <scope>NUCLEOTIDE SEQUENCE [LARGE SCALE GENOMIC DNA]</scope>
    <source>
        <strain evidence="51 52">Thorbecke inbred</strain>
    </source>
</reference>
<evidence type="ECO:0000313" key="52">
    <source>
        <dbReference type="Proteomes" id="UP000001811"/>
    </source>
</evidence>
<dbReference type="EMBL" id="AAGW02017489">
    <property type="status" value="NOT_ANNOTATED_CDS"/>
    <property type="molecule type" value="Genomic_DNA"/>
</dbReference>
<keyword evidence="31" id="KW-0722">Serine protease inhibitor</keyword>
<dbReference type="GO" id="GO:0005886">
    <property type="term" value="C:plasma membrane"/>
    <property type="evidence" value="ECO:0007669"/>
    <property type="project" value="UniProtKB-SubCell"/>
</dbReference>
<evidence type="ECO:0000256" key="48">
    <source>
        <dbReference type="SAM" id="SignalP"/>
    </source>
</evidence>
<feature type="disulfide bond" evidence="44">
    <location>
        <begin position="158"/>
        <end position="186"/>
    </location>
</feature>
<feature type="compositionally biased region" description="Acidic residues" evidence="47">
    <location>
        <begin position="228"/>
        <end position="264"/>
    </location>
</feature>
<dbReference type="GO" id="GO:0005783">
    <property type="term" value="C:endoplasmic reticulum"/>
    <property type="evidence" value="ECO:0007669"/>
    <property type="project" value="UniProtKB-SubCell"/>
</dbReference>
<evidence type="ECO:0000313" key="51">
    <source>
        <dbReference type="Ensembl" id="ENSOCUP00000034557.1"/>
    </source>
</evidence>
<dbReference type="PANTHER" id="PTHR23103:SF7">
    <property type="entry name" value="AMYLOID-BETA PRECURSOR PROTEIN"/>
    <property type="match status" value="1"/>
</dbReference>